<proteinExistence type="predicted"/>
<dbReference type="PRINTS" id="PR00033">
    <property type="entry name" value="HTHASNC"/>
</dbReference>
<evidence type="ECO:0000313" key="5">
    <source>
        <dbReference type="EMBL" id="SMB89062.1"/>
    </source>
</evidence>
<evidence type="ECO:0000256" key="3">
    <source>
        <dbReference type="ARBA" id="ARBA00023163"/>
    </source>
</evidence>
<keyword evidence="1" id="KW-0805">Transcription regulation</keyword>
<dbReference type="SMART" id="SM00344">
    <property type="entry name" value="HTH_ASNC"/>
    <property type="match status" value="1"/>
</dbReference>
<dbReference type="GO" id="GO:0043565">
    <property type="term" value="F:sequence-specific DNA binding"/>
    <property type="evidence" value="ECO:0007669"/>
    <property type="project" value="InterPro"/>
</dbReference>
<gene>
    <name evidence="5" type="ORF">SAMN05660772_01279</name>
</gene>
<evidence type="ECO:0000256" key="2">
    <source>
        <dbReference type="ARBA" id="ARBA00023125"/>
    </source>
</evidence>
<dbReference type="PROSITE" id="PS50956">
    <property type="entry name" value="HTH_ASNC_2"/>
    <property type="match status" value="1"/>
</dbReference>
<dbReference type="GO" id="GO:0005829">
    <property type="term" value="C:cytosol"/>
    <property type="evidence" value="ECO:0007669"/>
    <property type="project" value="TreeGrafter"/>
</dbReference>
<dbReference type="InterPro" id="IPR036388">
    <property type="entry name" value="WH-like_DNA-bd_sf"/>
</dbReference>
<dbReference type="PANTHER" id="PTHR30154:SF34">
    <property type="entry name" value="TRANSCRIPTIONAL REGULATOR AZLB"/>
    <property type="match status" value="1"/>
</dbReference>
<dbReference type="InterPro" id="IPR011991">
    <property type="entry name" value="ArsR-like_HTH"/>
</dbReference>
<dbReference type="AlphaFoldDB" id="A0A1W1V6U2"/>
<dbReference type="InterPro" id="IPR000485">
    <property type="entry name" value="AsnC-type_HTH_dom"/>
</dbReference>
<dbReference type="CDD" id="cd00090">
    <property type="entry name" value="HTH_ARSR"/>
    <property type="match status" value="1"/>
</dbReference>
<dbReference type="GO" id="GO:0006355">
    <property type="term" value="P:regulation of DNA-templated transcription"/>
    <property type="evidence" value="ECO:0007669"/>
    <property type="project" value="UniProtKB-ARBA"/>
</dbReference>
<accession>A0A1W1V6U2</accession>
<dbReference type="Pfam" id="PF13412">
    <property type="entry name" value="HTH_24"/>
    <property type="match status" value="1"/>
</dbReference>
<sequence>MDSIDKKILAVLQENGRISLTELADMVNISLSPCQRRVRAMEQAGVIDGYRARLNPNRVGLNFSAMVFVMLKEVSHEPAERFEQAIKDIPEIVQADRLFGETDYLLHITTRDLDSFQVLYDRRLVHLPNVQRMTSTLVMKKVIPPRGLPL</sequence>
<keyword evidence="3" id="KW-0804">Transcription</keyword>
<dbReference type="Proteomes" id="UP000192408">
    <property type="component" value="Unassembled WGS sequence"/>
</dbReference>
<dbReference type="InterPro" id="IPR019885">
    <property type="entry name" value="Tscrpt_reg_HTH_AsnC-type_CS"/>
</dbReference>
<dbReference type="InterPro" id="IPR019888">
    <property type="entry name" value="Tscrpt_reg_AsnC-like"/>
</dbReference>
<dbReference type="FunFam" id="1.10.10.10:FF:000186">
    <property type="entry name" value="AsnC family transcriptional regulator"/>
    <property type="match status" value="1"/>
</dbReference>
<dbReference type="PANTHER" id="PTHR30154">
    <property type="entry name" value="LEUCINE-RESPONSIVE REGULATORY PROTEIN"/>
    <property type="match status" value="1"/>
</dbReference>
<dbReference type="InterPro" id="IPR036390">
    <property type="entry name" value="WH_DNA-bd_sf"/>
</dbReference>
<dbReference type="Gene3D" id="3.30.70.920">
    <property type="match status" value="1"/>
</dbReference>
<dbReference type="SUPFAM" id="SSF54909">
    <property type="entry name" value="Dimeric alpha+beta barrel"/>
    <property type="match status" value="1"/>
</dbReference>
<dbReference type="Pfam" id="PF01037">
    <property type="entry name" value="AsnC_trans_reg"/>
    <property type="match status" value="1"/>
</dbReference>
<keyword evidence="6" id="KW-1185">Reference proteome</keyword>
<dbReference type="SUPFAM" id="SSF46785">
    <property type="entry name" value="Winged helix' DNA-binding domain"/>
    <property type="match status" value="1"/>
</dbReference>
<evidence type="ECO:0000313" key="6">
    <source>
        <dbReference type="Proteomes" id="UP000192408"/>
    </source>
</evidence>
<evidence type="ECO:0000259" key="4">
    <source>
        <dbReference type="PROSITE" id="PS50956"/>
    </source>
</evidence>
<dbReference type="GO" id="GO:0043200">
    <property type="term" value="P:response to amino acid"/>
    <property type="evidence" value="ECO:0007669"/>
    <property type="project" value="TreeGrafter"/>
</dbReference>
<protein>
    <submittedName>
        <fullName evidence="5">Transcriptional regulator, AsnC family</fullName>
    </submittedName>
</protein>
<dbReference type="RefSeq" id="WP_084257902.1">
    <property type="nucleotide sequence ID" value="NZ_FWWV01000057.1"/>
</dbReference>
<dbReference type="InterPro" id="IPR019887">
    <property type="entry name" value="Tscrpt_reg_AsnC/Lrp_C"/>
</dbReference>
<dbReference type="Gene3D" id="1.10.10.10">
    <property type="entry name" value="Winged helix-like DNA-binding domain superfamily/Winged helix DNA-binding domain"/>
    <property type="match status" value="1"/>
</dbReference>
<dbReference type="EMBL" id="FWWV01000057">
    <property type="protein sequence ID" value="SMB89062.1"/>
    <property type="molecule type" value="Genomic_DNA"/>
</dbReference>
<dbReference type="PROSITE" id="PS00519">
    <property type="entry name" value="HTH_ASNC_1"/>
    <property type="match status" value="1"/>
</dbReference>
<dbReference type="STRING" id="1122938.SAMN05660772_01279"/>
<reference evidence="6" key="1">
    <citation type="submission" date="2017-04" db="EMBL/GenBank/DDBJ databases">
        <authorList>
            <person name="Varghese N."/>
            <person name="Submissions S."/>
        </authorList>
    </citation>
    <scope>NUCLEOTIDE SEQUENCE [LARGE SCALE GENOMIC DNA]</scope>
    <source>
        <strain evidence="6">DSM 23072</strain>
    </source>
</reference>
<feature type="domain" description="HTH asnC-type" evidence="4">
    <location>
        <begin position="1"/>
        <end position="62"/>
    </location>
</feature>
<evidence type="ECO:0000256" key="1">
    <source>
        <dbReference type="ARBA" id="ARBA00023015"/>
    </source>
</evidence>
<dbReference type="InterPro" id="IPR011008">
    <property type="entry name" value="Dimeric_a/b-barrel"/>
</dbReference>
<organism evidence="5 6">
    <name type="scientific">Pasteurella testudinis DSM 23072</name>
    <dbReference type="NCBI Taxonomy" id="1122938"/>
    <lineage>
        <taxon>Bacteria</taxon>
        <taxon>Pseudomonadati</taxon>
        <taxon>Pseudomonadota</taxon>
        <taxon>Gammaproteobacteria</taxon>
        <taxon>Pasteurellales</taxon>
        <taxon>Pasteurellaceae</taxon>
        <taxon>Pasteurella</taxon>
    </lineage>
</organism>
<keyword evidence="2" id="KW-0238">DNA-binding</keyword>
<name>A0A1W1V6U2_9PAST</name>